<keyword evidence="1" id="KW-0812">Transmembrane</keyword>
<feature type="transmembrane region" description="Helical" evidence="1">
    <location>
        <begin position="208"/>
        <end position="229"/>
    </location>
</feature>
<evidence type="ECO:0000313" key="3">
    <source>
        <dbReference type="Proteomes" id="UP001501495"/>
    </source>
</evidence>
<feature type="transmembrane region" description="Helical" evidence="1">
    <location>
        <begin position="268"/>
        <end position="291"/>
    </location>
</feature>
<feature type="transmembrane region" description="Helical" evidence="1">
    <location>
        <begin position="353"/>
        <end position="371"/>
    </location>
</feature>
<gene>
    <name evidence="2" type="ORF">GCM10022215_43890</name>
</gene>
<feature type="transmembrane region" description="Helical" evidence="1">
    <location>
        <begin position="298"/>
        <end position="316"/>
    </location>
</feature>
<dbReference type="Proteomes" id="UP001501495">
    <property type="component" value="Unassembled WGS sequence"/>
</dbReference>
<accession>A0ABP7Y6K1</accession>
<organism evidence="2 3">
    <name type="scientific">Nocardioides fonticola</name>
    <dbReference type="NCBI Taxonomy" id="450363"/>
    <lineage>
        <taxon>Bacteria</taxon>
        <taxon>Bacillati</taxon>
        <taxon>Actinomycetota</taxon>
        <taxon>Actinomycetes</taxon>
        <taxon>Propionibacteriales</taxon>
        <taxon>Nocardioidaceae</taxon>
        <taxon>Nocardioides</taxon>
    </lineage>
</organism>
<sequence length="517" mass="53870">MRLRSLPPALDSTLDSALDSVLVAVVAAVVYAVHGFEGTLVRDLGVFTYGGQRVADGVLPYVGIFNTVGPLADAVPGAAIRVGELIGVGPVSAERHLFWVLSVGCCVLVAALGRRVGGSRVVGLLAAALFLTFEDFTHLATNGPREKTVMVLFLLAAMLLLERRRWTAAGACTALATLTWQPALLVAVTAAVTTLLRTPRGEVGRLRAVAGYVLGGAVPTALVVAVYAVQGELHRGLLGFLLVNARYTRQTSVYSAPHFVADVLWEGYGWSLVLVLAGLVAAVGAAVVALIRGPRDARVTLGAAALVGVVWTTTAVNGAPDLFVVLPFAAVGAALALHALLAALAALARRPGWAAPVLAGLTAGVVVLAGVQSAATRQVGLRAQERDVDAVLAAVPDADLMAIDAPQVLALAGRVSPTPFQIFDVGIDGYLEATWPGGLQGFAAWIAARRPTLIVRALDDHQTWPDAMLARHYVLAGCGPQWRWYVSRAAGPAVLDAVREANRQARWGTRRAGAPVG</sequence>
<evidence type="ECO:0000313" key="2">
    <source>
        <dbReference type="EMBL" id="GAA4130354.1"/>
    </source>
</evidence>
<evidence type="ECO:0008006" key="4">
    <source>
        <dbReference type="Google" id="ProtNLM"/>
    </source>
</evidence>
<keyword evidence="1" id="KW-0472">Membrane</keyword>
<reference evidence="3" key="1">
    <citation type="journal article" date="2019" name="Int. J. Syst. Evol. Microbiol.">
        <title>The Global Catalogue of Microorganisms (GCM) 10K type strain sequencing project: providing services to taxonomists for standard genome sequencing and annotation.</title>
        <authorList>
            <consortium name="The Broad Institute Genomics Platform"/>
            <consortium name="The Broad Institute Genome Sequencing Center for Infectious Disease"/>
            <person name="Wu L."/>
            <person name="Ma J."/>
        </authorList>
    </citation>
    <scope>NUCLEOTIDE SEQUENCE [LARGE SCALE GENOMIC DNA]</scope>
    <source>
        <strain evidence="3">JCM 16703</strain>
    </source>
</reference>
<feature type="transmembrane region" description="Helical" evidence="1">
    <location>
        <begin position="322"/>
        <end position="346"/>
    </location>
</feature>
<dbReference type="RefSeq" id="WP_344735697.1">
    <property type="nucleotide sequence ID" value="NZ_BAAAZH010000037.1"/>
</dbReference>
<name>A0ABP7Y6K1_9ACTN</name>
<evidence type="ECO:0000256" key="1">
    <source>
        <dbReference type="SAM" id="Phobius"/>
    </source>
</evidence>
<proteinExistence type="predicted"/>
<dbReference type="EMBL" id="BAAAZH010000037">
    <property type="protein sequence ID" value="GAA4130354.1"/>
    <property type="molecule type" value="Genomic_DNA"/>
</dbReference>
<keyword evidence="3" id="KW-1185">Reference proteome</keyword>
<keyword evidence="1" id="KW-1133">Transmembrane helix</keyword>
<protein>
    <recommendedName>
        <fullName evidence="4">Glycosyltransferase RgtA/B/C/D-like domain-containing protein</fullName>
    </recommendedName>
</protein>
<comment type="caution">
    <text evidence="2">The sequence shown here is derived from an EMBL/GenBank/DDBJ whole genome shotgun (WGS) entry which is preliminary data.</text>
</comment>